<reference evidence="2" key="3">
    <citation type="submission" date="2020-12" db="UniProtKB">
        <authorList>
            <consortium name="EnsemblPlants"/>
        </authorList>
    </citation>
    <scope>IDENTIFICATION</scope>
</reference>
<proteinExistence type="predicted"/>
<dbReference type="Gramene" id="Pp3c4_15630V3.1">
    <property type="protein sequence ID" value="Pp3c4_15630V3.1"/>
    <property type="gene ID" value="Pp3c4_15630"/>
</dbReference>
<protein>
    <submittedName>
        <fullName evidence="1 2">Uncharacterized protein</fullName>
    </submittedName>
</protein>
<dbReference type="EMBL" id="ABEU02000004">
    <property type="protein sequence ID" value="PNR55372.1"/>
    <property type="molecule type" value="Genomic_DNA"/>
</dbReference>
<name>A0A2K1KNL8_PHYPA</name>
<accession>A0A2K1KNL8</accession>
<evidence type="ECO:0000313" key="3">
    <source>
        <dbReference type="Proteomes" id="UP000006727"/>
    </source>
</evidence>
<dbReference type="EnsemblPlants" id="Pp3c4_15630V3.1">
    <property type="protein sequence ID" value="Pp3c4_15630V3.1"/>
    <property type="gene ID" value="Pp3c4_15630"/>
</dbReference>
<organism evidence="1">
    <name type="scientific">Physcomitrium patens</name>
    <name type="common">Spreading-leaved earth moss</name>
    <name type="synonym">Physcomitrella patens</name>
    <dbReference type="NCBI Taxonomy" id="3218"/>
    <lineage>
        <taxon>Eukaryota</taxon>
        <taxon>Viridiplantae</taxon>
        <taxon>Streptophyta</taxon>
        <taxon>Embryophyta</taxon>
        <taxon>Bryophyta</taxon>
        <taxon>Bryophytina</taxon>
        <taxon>Bryopsida</taxon>
        <taxon>Funariidae</taxon>
        <taxon>Funariales</taxon>
        <taxon>Funariaceae</taxon>
        <taxon>Physcomitrium</taxon>
    </lineage>
</organism>
<reference evidence="1 3" key="2">
    <citation type="journal article" date="2018" name="Plant J.">
        <title>The Physcomitrella patens chromosome-scale assembly reveals moss genome structure and evolution.</title>
        <authorList>
            <person name="Lang D."/>
            <person name="Ullrich K.K."/>
            <person name="Murat F."/>
            <person name="Fuchs J."/>
            <person name="Jenkins J."/>
            <person name="Haas F.B."/>
            <person name="Piednoel M."/>
            <person name="Gundlach H."/>
            <person name="Van Bel M."/>
            <person name="Meyberg R."/>
            <person name="Vives C."/>
            <person name="Morata J."/>
            <person name="Symeonidi A."/>
            <person name="Hiss M."/>
            <person name="Muchero W."/>
            <person name="Kamisugi Y."/>
            <person name="Saleh O."/>
            <person name="Blanc G."/>
            <person name="Decker E.L."/>
            <person name="van Gessel N."/>
            <person name="Grimwood J."/>
            <person name="Hayes R.D."/>
            <person name="Graham S.W."/>
            <person name="Gunter L.E."/>
            <person name="McDaniel S.F."/>
            <person name="Hoernstein S.N.W."/>
            <person name="Larsson A."/>
            <person name="Li F.W."/>
            <person name="Perroud P.F."/>
            <person name="Phillips J."/>
            <person name="Ranjan P."/>
            <person name="Rokshar D.S."/>
            <person name="Rothfels C.J."/>
            <person name="Schneider L."/>
            <person name="Shu S."/>
            <person name="Stevenson D.W."/>
            <person name="Thummler F."/>
            <person name="Tillich M."/>
            <person name="Villarreal Aguilar J.C."/>
            <person name="Widiez T."/>
            <person name="Wong G.K."/>
            <person name="Wymore A."/>
            <person name="Zhang Y."/>
            <person name="Zimmer A.D."/>
            <person name="Quatrano R.S."/>
            <person name="Mayer K.F.X."/>
            <person name="Goodstein D."/>
            <person name="Casacuberta J.M."/>
            <person name="Vandepoele K."/>
            <person name="Reski R."/>
            <person name="Cuming A.C."/>
            <person name="Tuskan G.A."/>
            <person name="Maumus F."/>
            <person name="Salse J."/>
            <person name="Schmutz J."/>
            <person name="Rensing S.A."/>
        </authorList>
    </citation>
    <scope>NUCLEOTIDE SEQUENCE [LARGE SCALE GENOMIC DNA]</scope>
    <source>
        <strain evidence="2 3">cv. Gransden 2004</strain>
    </source>
</reference>
<evidence type="ECO:0000313" key="2">
    <source>
        <dbReference type="EnsemblPlants" id="Pp3c4_15630V3.1"/>
    </source>
</evidence>
<keyword evidence="3" id="KW-1185">Reference proteome</keyword>
<dbReference type="InParanoid" id="A0A2K1KNL8"/>
<sequence length="200" mass="22246">MAETEIHEESSGEARGFLRASAAVRHSVASLASIALLLTTRRRHRSYVISIATILELRAPPPPPRCSSDRSSKSFPLHCCWVHIRRDPGSTFFDLSSISDVWMRAILAIGFFLRASCTRFIVRERLRFEKMLRVVSTGCNISQMGRKIFGGFLRLILGLNLHEVARSVGLTKLGFLGGACFNFSSSHGIECLCSSNWTTL</sequence>
<gene>
    <name evidence="1" type="ORF">PHYPA_006269</name>
</gene>
<evidence type="ECO:0000313" key="1">
    <source>
        <dbReference type="EMBL" id="PNR55372.1"/>
    </source>
</evidence>
<dbReference type="AlphaFoldDB" id="A0A2K1KNL8"/>
<dbReference type="Proteomes" id="UP000006727">
    <property type="component" value="Chromosome 4"/>
</dbReference>
<reference evidence="1 3" key="1">
    <citation type="journal article" date="2008" name="Science">
        <title>The Physcomitrella genome reveals evolutionary insights into the conquest of land by plants.</title>
        <authorList>
            <person name="Rensing S."/>
            <person name="Lang D."/>
            <person name="Zimmer A."/>
            <person name="Terry A."/>
            <person name="Salamov A."/>
            <person name="Shapiro H."/>
            <person name="Nishiyama T."/>
            <person name="Perroud P.-F."/>
            <person name="Lindquist E."/>
            <person name="Kamisugi Y."/>
            <person name="Tanahashi T."/>
            <person name="Sakakibara K."/>
            <person name="Fujita T."/>
            <person name="Oishi K."/>
            <person name="Shin-I T."/>
            <person name="Kuroki Y."/>
            <person name="Toyoda A."/>
            <person name="Suzuki Y."/>
            <person name="Hashimoto A."/>
            <person name="Yamaguchi K."/>
            <person name="Sugano A."/>
            <person name="Kohara Y."/>
            <person name="Fujiyama A."/>
            <person name="Anterola A."/>
            <person name="Aoki S."/>
            <person name="Ashton N."/>
            <person name="Barbazuk W.B."/>
            <person name="Barker E."/>
            <person name="Bennetzen J."/>
            <person name="Bezanilla M."/>
            <person name="Blankenship R."/>
            <person name="Cho S.H."/>
            <person name="Dutcher S."/>
            <person name="Estelle M."/>
            <person name="Fawcett J.A."/>
            <person name="Gundlach H."/>
            <person name="Hanada K."/>
            <person name="Heyl A."/>
            <person name="Hicks K.A."/>
            <person name="Hugh J."/>
            <person name="Lohr M."/>
            <person name="Mayer K."/>
            <person name="Melkozernov A."/>
            <person name="Murata T."/>
            <person name="Nelson D."/>
            <person name="Pils B."/>
            <person name="Prigge M."/>
            <person name="Reiss B."/>
            <person name="Renner T."/>
            <person name="Rombauts S."/>
            <person name="Rushton P."/>
            <person name="Sanderfoot A."/>
            <person name="Schween G."/>
            <person name="Shiu S.-H."/>
            <person name="Stueber K."/>
            <person name="Theodoulou F.L."/>
            <person name="Tu H."/>
            <person name="Van de Peer Y."/>
            <person name="Verrier P.J."/>
            <person name="Waters E."/>
            <person name="Wood A."/>
            <person name="Yang L."/>
            <person name="Cove D."/>
            <person name="Cuming A."/>
            <person name="Hasebe M."/>
            <person name="Lucas S."/>
            <person name="Mishler D.B."/>
            <person name="Reski R."/>
            <person name="Grigoriev I."/>
            <person name="Quatrano R.S."/>
            <person name="Boore J.L."/>
        </authorList>
    </citation>
    <scope>NUCLEOTIDE SEQUENCE [LARGE SCALE GENOMIC DNA]</scope>
    <source>
        <strain evidence="2 3">cv. Gransden 2004</strain>
    </source>
</reference>